<organism evidence="1">
    <name type="scientific">marine metagenome</name>
    <dbReference type="NCBI Taxonomy" id="408172"/>
    <lineage>
        <taxon>unclassified sequences</taxon>
        <taxon>metagenomes</taxon>
        <taxon>ecological metagenomes</taxon>
    </lineage>
</organism>
<dbReference type="GO" id="GO:0070681">
    <property type="term" value="P:glutaminyl-tRNAGln biosynthesis via transamidation"/>
    <property type="evidence" value="ECO:0007669"/>
    <property type="project" value="TreeGrafter"/>
</dbReference>
<evidence type="ECO:0000313" key="1">
    <source>
        <dbReference type="EMBL" id="SVC79588.1"/>
    </source>
</evidence>
<gene>
    <name evidence="1" type="ORF">METZ01_LOCUS332442</name>
</gene>
<dbReference type="PANTHER" id="PTHR15004:SF0">
    <property type="entry name" value="GLUTAMYL-TRNA(GLN) AMIDOTRANSFERASE SUBUNIT C, MITOCHONDRIAL"/>
    <property type="match status" value="1"/>
</dbReference>
<dbReference type="Gene3D" id="1.10.20.60">
    <property type="entry name" value="Glu-tRNAGln amidotransferase C subunit, N-terminal domain"/>
    <property type="match status" value="1"/>
</dbReference>
<evidence type="ECO:0008006" key="2">
    <source>
        <dbReference type="Google" id="ProtNLM"/>
    </source>
</evidence>
<sequence>MSIKKTDLEYIASLSKLQFEGQELKNYTRQISDILEMIQQLQKVDTKKIKPMAHPMNMNQRIREDLVTEVNKRDEYQKNAVDS</sequence>
<dbReference type="PANTHER" id="PTHR15004">
    <property type="entry name" value="GLUTAMYL-TRNA(GLN) AMIDOTRANSFERASE SUBUNIT C, MITOCHONDRIAL"/>
    <property type="match status" value="1"/>
</dbReference>
<dbReference type="Pfam" id="PF02686">
    <property type="entry name" value="GatC"/>
    <property type="match status" value="1"/>
</dbReference>
<accession>A0A382Q3R5</accession>
<dbReference type="EMBL" id="UINC01111401">
    <property type="protein sequence ID" value="SVC79588.1"/>
    <property type="molecule type" value="Genomic_DNA"/>
</dbReference>
<protein>
    <recommendedName>
        <fullName evidence="2">Aspartyl/glutamyl-tRNA(Asn/Gln) amidotransferase subunit C</fullName>
    </recommendedName>
</protein>
<dbReference type="AlphaFoldDB" id="A0A382Q3R5"/>
<feature type="non-terminal residue" evidence="1">
    <location>
        <position position="83"/>
    </location>
</feature>
<dbReference type="InterPro" id="IPR003837">
    <property type="entry name" value="GatC"/>
</dbReference>
<reference evidence="1" key="1">
    <citation type="submission" date="2018-05" db="EMBL/GenBank/DDBJ databases">
        <authorList>
            <person name="Lanie J.A."/>
            <person name="Ng W.-L."/>
            <person name="Kazmierczak K.M."/>
            <person name="Andrzejewski T.M."/>
            <person name="Davidsen T.M."/>
            <person name="Wayne K.J."/>
            <person name="Tettelin H."/>
            <person name="Glass J.I."/>
            <person name="Rusch D."/>
            <person name="Podicherti R."/>
            <person name="Tsui H.-C.T."/>
            <person name="Winkler M.E."/>
        </authorList>
    </citation>
    <scope>NUCLEOTIDE SEQUENCE</scope>
</reference>
<dbReference type="HAMAP" id="MF_00122">
    <property type="entry name" value="GatC"/>
    <property type="match status" value="1"/>
</dbReference>
<dbReference type="NCBIfam" id="TIGR00135">
    <property type="entry name" value="gatC"/>
    <property type="match status" value="1"/>
</dbReference>
<name>A0A382Q3R5_9ZZZZ</name>
<dbReference type="SUPFAM" id="SSF141000">
    <property type="entry name" value="Glu-tRNAGln amidotransferase C subunit"/>
    <property type="match status" value="1"/>
</dbReference>
<dbReference type="GO" id="GO:0006450">
    <property type="term" value="P:regulation of translational fidelity"/>
    <property type="evidence" value="ECO:0007669"/>
    <property type="project" value="InterPro"/>
</dbReference>
<proteinExistence type="inferred from homology"/>
<dbReference type="InterPro" id="IPR036113">
    <property type="entry name" value="Asp/Glu-ADT_sf_sub_c"/>
</dbReference>